<gene>
    <name evidence="2" type="ORF">GPUH_LOCUS10623</name>
</gene>
<evidence type="ECO:0000256" key="1">
    <source>
        <dbReference type="SAM" id="MobiDB-lite"/>
    </source>
</evidence>
<reference evidence="2 3" key="2">
    <citation type="submission" date="2018-11" db="EMBL/GenBank/DDBJ databases">
        <authorList>
            <consortium name="Pathogen Informatics"/>
        </authorList>
    </citation>
    <scope>NUCLEOTIDE SEQUENCE [LARGE SCALE GENOMIC DNA]</scope>
</reference>
<evidence type="ECO:0000313" key="3">
    <source>
        <dbReference type="Proteomes" id="UP000271098"/>
    </source>
</evidence>
<reference evidence="4" key="1">
    <citation type="submission" date="2016-06" db="UniProtKB">
        <authorList>
            <consortium name="WormBaseParasite"/>
        </authorList>
    </citation>
    <scope>IDENTIFICATION</scope>
</reference>
<dbReference type="AlphaFoldDB" id="A0A183DPI2"/>
<evidence type="ECO:0000313" key="4">
    <source>
        <dbReference type="WBParaSite" id="GPUH_0001063601-mRNA-1"/>
    </source>
</evidence>
<feature type="region of interest" description="Disordered" evidence="1">
    <location>
        <begin position="1"/>
        <end position="33"/>
    </location>
</feature>
<feature type="region of interest" description="Disordered" evidence="1">
    <location>
        <begin position="97"/>
        <end position="121"/>
    </location>
</feature>
<feature type="compositionally biased region" description="Basic and acidic residues" evidence="1">
    <location>
        <begin position="111"/>
        <end position="121"/>
    </location>
</feature>
<sequence length="121" mass="13854">MMPHAQSNAGDVDNDNDDNGDNNDAGGSGDDDKWKIVTKTARNTLRIIRKYGLEFRKMLLDWALVRSDKTPPEIHSQSNLLELVNYVARIEKKRRAKRSVTTNNKQKKIKNLKDSEVPFRS</sequence>
<evidence type="ECO:0000313" key="2">
    <source>
        <dbReference type="EMBL" id="VDN17695.1"/>
    </source>
</evidence>
<name>A0A183DPI2_9BILA</name>
<protein>
    <submittedName>
        <fullName evidence="4">FANCI_S4 domain-containing protein</fullName>
    </submittedName>
</protein>
<dbReference type="Proteomes" id="UP000271098">
    <property type="component" value="Unassembled WGS sequence"/>
</dbReference>
<keyword evidence="3" id="KW-1185">Reference proteome</keyword>
<organism evidence="4">
    <name type="scientific">Gongylonema pulchrum</name>
    <dbReference type="NCBI Taxonomy" id="637853"/>
    <lineage>
        <taxon>Eukaryota</taxon>
        <taxon>Metazoa</taxon>
        <taxon>Ecdysozoa</taxon>
        <taxon>Nematoda</taxon>
        <taxon>Chromadorea</taxon>
        <taxon>Rhabditida</taxon>
        <taxon>Spirurina</taxon>
        <taxon>Spiruromorpha</taxon>
        <taxon>Spiruroidea</taxon>
        <taxon>Gongylonematidae</taxon>
        <taxon>Gongylonema</taxon>
    </lineage>
</organism>
<accession>A0A183DPI2</accession>
<proteinExistence type="predicted"/>
<dbReference type="EMBL" id="UYRT01078065">
    <property type="protein sequence ID" value="VDN17695.1"/>
    <property type="molecule type" value="Genomic_DNA"/>
</dbReference>
<feature type="compositionally biased region" description="Acidic residues" evidence="1">
    <location>
        <begin position="12"/>
        <end position="21"/>
    </location>
</feature>
<dbReference type="WBParaSite" id="GPUH_0001063601-mRNA-1">
    <property type="protein sequence ID" value="GPUH_0001063601-mRNA-1"/>
    <property type="gene ID" value="GPUH_0001063601"/>
</dbReference>